<gene>
    <name evidence="7" type="ORF">ALEPTO_LOCUS2919</name>
</gene>
<dbReference type="GO" id="GO:0006629">
    <property type="term" value="P:lipid metabolic process"/>
    <property type="evidence" value="ECO:0007669"/>
    <property type="project" value="UniProtKB-ARBA"/>
</dbReference>
<keyword evidence="5 6" id="KW-0349">Heme</keyword>
<dbReference type="PROSITE" id="PS00086">
    <property type="entry name" value="CYTOCHROME_P450"/>
    <property type="match status" value="1"/>
</dbReference>
<dbReference type="SUPFAM" id="SSF48264">
    <property type="entry name" value="Cytochrome P450"/>
    <property type="match status" value="1"/>
</dbReference>
<dbReference type="PRINTS" id="PR00463">
    <property type="entry name" value="EP450I"/>
</dbReference>
<evidence type="ECO:0000313" key="7">
    <source>
        <dbReference type="EMBL" id="CAG8489765.1"/>
    </source>
</evidence>
<dbReference type="InterPro" id="IPR002401">
    <property type="entry name" value="Cyt_P450_E_grp-I"/>
</dbReference>
<feature type="non-terminal residue" evidence="7">
    <location>
        <position position="1"/>
    </location>
</feature>
<comment type="cofactor">
    <cofactor evidence="5">
        <name>heme</name>
        <dbReference type="ChEBI" id="CHEBI:30413"/>
    </cofactor>
</comment>
<comment type="caution">
    <text evidence="7">The sequence shown here is derived from an EMBL/GenBank/DDBJ whole genome shotgun (WGS) entry which is preliminary data.</text>
</comment>
<evidence type="ECO:0000313" key="8">
    <source>
        <dbReference type="Proteomes" id="UP000789508"/>
    </source>
</evidence>
<evidence type="ECO:0000256" key="2">
    <source>
        <dbReference type="ARBA" id="ARBA00022723"/>
    </source>
</evidence>
<accession>A0A9N8ZCK8</accession>
<dbReference type="Proteomes" id="UP000789508">
    <property type="component" value="Unassembled WGS sequence"/>
</dbReference>
<dbReference type="Pfam" id="PF00067">
    <property type="entry name" value="p450"/>
    <property type="match status" value="1"/>
</dbReference>
<evidence type="ECO:0000256" key="1">
    <source>
        <dbReference type="ARBA" id="ARBA00010617"/>
    </source>
</evidence>
<keyword evidence="4 5" id="KW-0408">Iron</keyword>
<dbReference type="EMBL" id="CAJVPS010000489">
    <property type="protein sequence ID" value="CAG8489765.1"/>
    <property type="molecule type" value="Genomic_DNA"/>
</dbReference>
<protein>
    <submittedName>
        <fullName evidence="7">13917_t:CDS:1</fullName>
    </submittedName>
</protein>
<name>A0A9N8ZCK8_9GLOM</name>
<keyword evidence="2 5" id="KW-0479">Metal-binding</keyword>
<keyword evidence="6" id="KW-0503">Monooxygenase</keyword>
<evidence type="ECO:0000256" key="3">
    <source>
        <dbReference type="ARBA" id="ARBA00023002"/>
    </source>
</evidence>
<reference evidence="7" key="1">
    <citation type="submission" date="2021-06" db="EMBL/GenBank/DDBJ databases">
        <authorList>
            <person name="Kallberg Y."/>
            <person name="Tangrot J."/>
            <person name="Rosling A."/>
        </authorList>
    </citation>
    <scope>NUCLEOTIDE SEQUENCE</scope>
    <source>
        <strain evidence="7">FL130A</strain>
    </source>
</reference>
<comment type="similarity">
    <text evidence="1 6">Belongs to the cytochrome P450 family.</text>
</comment>
<evidence type="ECO:0000256" key="4">
    <source>
        <dbReference type="ARBA" id="ARBA00023004"/>
    </source>
</evidence>
<dbReference type="GO" id="GO:0020037">
    <property type="term" value="F:heme binding"/>
    <property type="evidence" value="ECO:0007669"/>
    <property type="project" value="InterPro"/>
</dbReference>
<sequence>YKYPDRAIGTPEFHGYPGPKGLPLIGNLISVVMKHGGEKMALDQFRSLYDTYGPIWTLSVPGIGRVVAINDPVILEYVLKTNFENYVKGEYMFNRLHDILGNGIFASDGEGWKLQRKTASKIFNVRNFRDLLCTVFANESLVVVDILSKAAETGEIIDLQNLFYRFTMDCFGQVSFGKSFNCLMTPNSPNPFATAFDFAQNVLEYRFVSPFWKLTEKYSATGKKFREAIVILHNYVEELIKQRRNDDPEGKNKNDLLSLFMHVEVDLDDSENVVEKGGEQGDAGRDTTAQALSWMFYLIVTHPEVEQRLLEEIENILDPDASPTYDDTRKLKYATAVIYETLRLYPSVPKTGKLAVNDDILPDGTFIPSGTIITYHAWVIGRSKRLWGADADLFKPERFLDEHGDIIKFSQTKFIAFNAGPRACLGHQFATIEVLMLTTMILRKFRIKLKIEEEPEPGRSLTLPMKKPLLVQISRR</sequence>
<keyword evidence="8" id="KW-1185">Reference proteome</keyword>
<evidence type="ECO:0000256" key="6">
    <source>
        <dbReference type="RuleBase" id="RU000461"/>
    </source>
</evidence>
<dbReference type="InterPro" id="IPR036396">
    <property type="entry name" value="Cyt_P450_sf"/>
</dbReference>
<keyword evidence="3 6" id="KW-0560">Oxidoreductase</keyword>
<dbReference type="InterPro" id="IPR017972">
    <property type="entry name" value="Cyt_P450_CS"/>
</dbReference>
<organism evidence="7 8">
    <name type="scientific">Ambispora leptoticha</name>
    <dbReference type="NCBI Taxonomy" id="144679"/>
    <lineage>
        <taxon>Eukaryota</taxon>
        <taxon>Fungi</taxon>
        <taxon>Fungi incertae sedis</taxon>
        <taxon>Mucoromycota</taxon>
        <taxon>Glomeromycotina</taxon>
        <taxon>Glomeromycetes</taxon>
        <taxon>Archaeosporales</taxon>
        <taxon>Ambisporaceae</taxon>
        <taxon>Ambispora</taxon>
    </lineage>
</organism>
<evidence type="ECO:0000256" key="5">
    <source>
        <dbReference type="PIRSR" id="PIRSR602401-1"/>
    </source>
</evidence>
<dbReference type="GO" id="GO:0016705">
    <property type="term" value="F:oxidoreductase activity, acting on paired donors, with incorporation or reduction of molecular oxygen"/>
    <property type="evidence" value="ECO:0007669"/>
    <property type="project" value="InterPro"/>
</dbReference>
<feature type="binding site" description="axial binding residue" evidence="5">
    <location>
        <position position="424"/>
    </location>
    <ligand>
        <name>heme</name>
        <dbReference type="ChEBI" id="CHEBI:30413"/>
    </ligand>
    <ligandPart>
        <name>Fe</name>
        <dbReference type="ChEBI" id="CHEBI:18248"/>
    </ligandPart>
</feature>
<dbReference type="AlphaFoldDB" id="A0A9N8ZCK8"/>
<dbReference type="GO" id="GO:0004497">
    <property type="term" value="F:monooxygenase activity"/>
    <property type="evidence" value="ECO:0007669"/>
    <property type="project" value="UniProtKB-KW"/>
</dbReference>
<dbReference type="Gene3D" id="1.10.630.10">
    <property type="entry name" value="Cytochrome P450"/>
    <property type="match status" value="1"/>
</dbReference>
<dbReference type="InterPro" id="IPR001128">
    <property type="entry name" value="Cyt_P450"/>
</dbReference>
<dbReference type="PRINTS" id="PR00385">
    <property type="entry name" value="P450"/>
</dbReference>
<dbReference type="GO" id="GO:0005506">
    <property type="term" value="F:iron ion binding"/>
    <property type="evidence" value="ECO:0007669"/>
    <property type="project" value="InterPro"/>
</dbReference>
<proteinExistence type="inferred from homology"/>
<dbReference type="OrthoDB" id="1470350at2759"/>
<dbReference type="PANTHER" id="PTHR24296">
    <property type="entry name" value="CYTOCHROME P450"/>
    <property type="match status" value="1"/>
</dbReference>